<sequence>MSFMRVTEILHHQKNAITVGSRVSVEKDDYISTGMVSYIEGDILEIEMPQSKMYKPGDPVKLTVYSNNGFLILPSSVIAKDHGMMMVLNPPENQRLSTRRQFPRIEVSDSGRMRSLRWSNGGEDKLGTPTAIDVRNVSLGGIGFTLGVDPGTRAMMVADVELDINGGVPCKIEISRKQTTEDGSTYIGARFLEIEPDHLNALRGYILRTQIKHRAKQRLEDASAM</sequence>
<evidence type="ECO:0000313" key="2">
    <source>
        <dbReference type="EMBL" id="TLS48277.1"/>
    </source>
</evidence>
<dbReference type="GO" id="GO:0035438">
    <property type="term" value="F:cyclic-di-GMP binding"/>
    <property type="evidence" value="ECO:0007669"/>
    <property type="project" value="InterPro"/>
</dbReference>
<evidence type="ECO:0000259" key="1">
    <source>
        <dbReference type="Pfam" id="PF07238"/>
    </source>
</evidence>
<dbReference type="EMBL" id="VCIW01000042">
    <property type="protein sequence ID" value="TLS48277.1"/>
    <property type="molecule type" value="Genomic_DNA"/>
</dbReference>
<dbReference type="Gene3D" id="2.40.10.220">
    <property type="entry name" value="predicted glycosyltransferase like domains"/>
    <property type="match status" value="1"/>
</dbReference>
<organism evidence="2 3">
    <name type="scientific">Paenibacillus antri</name>
    <dbReference type="NCBI Taxonomy" id="2582848"/>
    <lineage>
        <taxon>Bacteria</taxon>
        <taxon>Bacillati</taxon>
        <taxon>Bacillota</taxon>
        <taxon>Bacilli</taxon>
        <taxon>Bacillales</taxon>
        <taxon>Paenibacillaceae</taxon>
        <taxon>Paenibacillus</taxon>
    </lineage>
</organism>
<proteinExistence type="predicted"/>
<keyword evidence="3" id="KW-1185">Reference proteome</keyword>
<reference evidence="2 3" key="1">
    <citation type="submission" date="2019-05" db="EMBL/GenBank/DDBJ databases">
        <authorList>
            <person name="Narsing Rao M.P."/>
            <person name="Li W.J."/>
        </authorList>
    </citation>
    <scope>NUCLEOTIDE SEQUENCE [LARGE SCALE GENOMIC DNA]</scope>
    <source>
        <strain evidence="2 3">SYSU_K30003</strain>
    </source>
</reference>
<feature type="domain" description="PilZ" evidence="1">
    <location>
        <begin position="99"/>
        <end position="207"/>
    </location>
</feature>
<comment type="caution">
    <text evidence="2">The sequence shown here is derived from an EMBL/GenBank/DDBJ whole genome shotgun (WGS) entry which is preliminary data.</text>
</comment>
<dbReference type="Pfam" id="PF07238">
    <property type="entry name" value="PilZ"/>
    <property type="match status" value="1"/>
</dbReference>
<evidence type="ECO:0000313" key="3">
    <source>
        <dbReference type="Proteomes" id="UP000309676"/>
    </source>
</evidence>
<dbReference type="RefSeq" id="WP_138198314.1">
    <property type="nucleotide sequence ID" value="NZ_VCIW01000042.1"/>
</dbReference>
<gene>
    <name evidence="2" type="ORF">FE782_31525</name>
</gene>
<dbReference type="AlphaFoldDB" id="A0A5R9FWB5"/>
<protein>
    <recommendedName>
        <fullName evidence="1">PilZ domain-containing protein</fullName>
    </recommendedName>
</protein>
<accession>A0A5R9FWB5</accession>
<dbReference type="InterPro" id="IPR009875">
    <property type="entry name" value="PilZ_domain"/>
</dbReference>
<dbReference type="OrthoDB" id="2566152at2"/>
<dbReference type="Proteomes" id="UP000309676">
    <property type="component" value="Unassembled WGS sequence"/>
</dbReference>
<name>A0A5R9FWB5_9BACL</name>